<feature type="domain" description="Serpin" evidence="3">
    <location>
        <begin position="87"/>
        <end position="446"/>
    </location>
</feature>
<name>A0A8S3ZV87_9EUPU</name>
<dbReference type="PANTHER" id="PTHR11461">
    <property type="entry name" value="SERINE PROTEASE INHIBITOR, SERPIN"/>
    <property type="match status" value="1"/>
</dbReference>
<gene>
    <name evidence="4" type="ORF">CUNI_LOCUS18931</name>
</gene>
<keyword evidence="5" id="KW-1185">Reference proteome</keyword>
<evidence type="ECO:0000256" key="1">
    <source>
        <dbReference type="ARBA" id="ARBA00009500"/>
    </source>
</evidence>
<dbReference type="InterPro" id="IPR023795">
    <property type="entry name" value="Serpin_CS"/>
</dbReference>
<dbReference type="SUPFAM" id="SSF56574">
    <property type="entry name" value="Serpins"/>
    <property type="match status" value="1"/>
</dbReference>
<evidence type="ECO:0000313" key="4">
    <source>
        <dbReference type="EMBL" id="CAG5133373.1"/>
    </source>
</evidence>
<dbReference type="PROSITE" id="PS00284">
    <property type="entry name" value="SERPIN"/>
    <property type="match status" value="1"/>
</dbReference>
<comment type="caution">
    <text evidence="4">The sequence shown here is derived from an EMBL/GenBank/DDBJ whole genome shotgun (WGS) entry which is preliminary data.</text>
</comment>
<dbReference type="GO" id="GO:0004867">
    <property type="term" value="F:serine-type endopeptidase inhibitor activity"/>
    <property type="evidence" value="ECO:0007669"/>
    <property type="project" value="InterPro"/>
</dbReference>
<evidence type="ECO:0000256" key="2">
    <source>
        <dbReference type="RuleBase" id="RU000411"/>
    </source>
</evidence>
<evidence type="ECO:0000313" key="5">
    <source>
        <dbReference type="Proteomes" id="UP000678393"/>
    </source>
</evidence>
<dbReference type="GO" id="GO:0005615">
    <property type="term" value="C:extracellular space"/>
    <property type="evidence" value="ECO:0007669"/>
    <property type="project" value="InterPro"/>
</dbReference>
<dbReference type="Gene3D" id="2.30.39.10">
    <property type="entry name" value="Alpha-1-antitrypsin, domain 1"/>
    <property type="match status" value="1"/>
</dbReference>
<proteinExistence type="inferred from homology"/>
<protein>
    <recommendedName>
        <fullName evidence="3">Serpin domain-containing protein</fullName>
    </recommendedName>
</protein>
<dbReference type="InterPro" id="IPR042178">
    <property type="entry name" value="Serpin_sf_1"/>
</dbReference>
<dbReference type="AlphaFoldDB" id="A0A8S3ZV87"/>
<dbReference type="InterPro" id="IPR036186">
    <property type="entry name" value="Serpin_sf"/>
</dbReference>
<organism evidence="4 5">
    <name type="scientific">Candidula unifasciata</name>
    <dbReference type="NCBI Taxonomy" id="100452"/>
    <lineage>
        <taxon>Eukaryota</taxon>
        <taxon>Metazoa</taxon>
        <taxon>Spiralia</taxon>
        <taxon>Lophotrochozoa</taxon>
        <taxon>Mollusca</taxon>
        <taxon>Gastropoda</taxon>
        <taxon>Heterobranchia</taxon>
        <taxon>Euthyneura</taxon>
        <taxon>Panpulmonata</taxon>
        <taxon>Eupulmonata</taxon>
        <taxon>Stylommatophora</taxon>
        <taxon>Helicina</taxon>
        <taxon>Helicoidea</taxon>
        <taxon>Geomitridae</taxon>
        <taxon>Candidula</taxon>
    </lineage>
</organism>
<comment type="similarity">
    <text evidence="1 2">Belongs to the serpin family.</text>
</comment>
<dbReference type="Gene3D" id="3.30.497.10">
    <property type="entry name" value="Antithrombin, subunit I, domain 2"/>
    <property type="match status" value="1"/>
</dbReference>
<dbReference type="InterPro" id="IPR042185">
    <property type="entry name" value="Serpin_sf_2"/>
</dbReference>
<dbReference type="Pfam" id="PF00079">
    <property type="entry name" value="Serpin"/>
    <property type="match status" value="1"/>
</dbReference>
<dbReference type="InterPro" id="IPR000215">
    <property type="entry name" value="Serpin_fam"/>
</dbReference>
<dbReference type="EMBL" id="CAJHNH020006157">
    <property type="protein sequence ID" value="CAG5133373.1"/>
    <property type="molecule type" value="Genomic_DNA"/>
</dbReference>
<reference evidence="4" key="1">
    <citation type="submission" date="2021-04" db="EMBL/GenBank/DDBJ databases">
        <authorList>
            <consortium name="Molecular Ecology Group"/>
        </authorList>
    </citation>
    <scope>NUCLEOTIDE SEQUENCE</scope>
</reference>
<dbReference type="OrthoDB" id="1063785at2759"/>
<dbReference type="Proteomes" id="UP000678393">
    <property type="component" value="Unassembled WGS sequence"/>
</dbReference>
<dbReference type="InterPro" id="IPR023796">
    <property type="entry name" value="Serpin_dom"/>
</dbReference>
<sequence length="447" mass="48900">MLAPPVIVSRTHVSSTRSDRSLCGCVFKSRLQTDRSSHSCVKIVRLTKLQTTTMNPALTSICLLVIAQLTRADDVQLLTSASSGFAQKLYNKLAAVKPASAIYSPFSIHSALSMTSLGARGETATELSTTLGLTALTGNSVHHAYHDLIKQLNNVTDVKLHTANAVFVNPNIAIEEQFIKDVKTEYLATSSNFDLAAVGGPEKAINDFVSEKTEGLIKDVLPQGSIDALTAMVLLNTIFFNGTWLEKFDQYNTKKSNFQKLGGAKSQVDMMYAERSVNIKRNVQGVDVAELPFKGGRFSLYIALPQETEGLATLENFLNSPSYLTELFEGLSRVRVRLSVPKFRIESTFELNSALKELGIRKAFDQSSANFQGISATGNVYISEVIHKAVIEVKETGTVAAAVTVIGIKTASIELPPEEEFNADHPFVFFLRDNQSEEILFQGKYLG</sequence>
<evidence type="ECO:0000259" key="3">
    <source>
        <dbReference type="SMART" id="SM00093"/>
    </source>
</evidence>
<dbReference type="SMART" id="SM00093">
    <property type="entry name" value="SERPIN"/>
    <property type="match status" value="1"/>
</dbReference>
<dbReference type="PANTHER" id="PTHR11461:SF211">
    <property type="entry name" value="GH10112P-RELATED"/>
    <property type="match status" value="1"/>
</dbReference>
<accession>A0A8S3ZV87</accession>